<evidence type="ECO:0000259" key="10">
    <source>
        <dbReference type="Pfam" id="PF01035"/>
    </source>
</evidence>
<comment type="similarity">
    <text evidence="8">Belongs to the MGMT family.</text>
</comment>
<evidence type="ECO:0000313" key="12">
    <source>
        <dbReference type="Proteomes" id="UP000016649"/>
    </source>
</evidence>
<dbReference type="InterPro" id="IPR001497">
    <property type="entry name" value="MethylDNA_cys_MeTrfase_AS"/>
</dbReference>
<keyword evidence="2 8" id="KW-0963">Cytoplasm</keyword>
<feature type="compositionally biased region" description="Basic and acidic residues" evidence="9">
    <location>
        <begin position="61"/>
        <end position="73"/>
    </location>
</feature>
<dbReference type="PANTHER" id="PTHR10815:SF5">
    <property type="entry name" value="METHYLATED-DNA--PROTEIN-CYSTEINE METHYLTRANSFERASE"/>
    <property type="match status" value="1"/>
</dbReference>
<comment type="miscellaneous">
    <text evidence="8">This enzyme catalyzes only one turnover and therefore is not strictly catalytic. According to one definition, an enzyme is a biocatalyst that acts repeatedly and over many reaction cycles.</text>
</comment>
<name>A0ABN0NYK3_TRELE</name>
<dbReference type="GO" id="GO:0032259">
    <property type="term" value="P:methylation"/>
    <property type="evidence" value="ECO:0007669"/>
    <property type="project" value="UniProtKB-KW"/>
</dbReference>
<dbReference type="EMBL" id="AWVH01000031">
    <property type="protein sequence ID" value="ERJ93053.1"/>
    <property type="molecule type" value="Genomic_DNA"/>
</dbReference>
<evidence type="ECO:0000256" key="4">
    <source>
        <dbReference type="ARBA" id="ARBA00022679"/>
    </source>
</evidence>
<dbReference type="NCBIfam" id="TIGR00589">
    <property type="entry name" value="ogt"/>
    <property type="match status" value="1"/>
</dbReference>
<evidence type="ECO:0000256" key="8">
    <source>
        <dbReference type="HAMAP-Rule" id="MF_00772"/>
    </source>
</evidence>
<proteinExistence type="inferred from homology"/>
<dbReference type="CDD" id="cd06445">
    <property type="entry name" value="ATase"/>
    <property type="match status" value="1"/>
</dbReference>
<dbReference type="Gene3D" id="1.10.10.10">
    <property type="entry name" value="Winged helix-like DNA-binding domain superfamily/Winged helix DNA-binding domain"/>
    <property type="match status" value="1"/>
</dbReference>
<dbReference type="GO" id="GO:0008168">
    <property type="term" value="F:methyltransferase activity"/>
    <property type="evidence" value="ECO:0007669"/>
    <property type="project" value="UniProtKB-KW"/>
</dbReference>
<feature type="active site" description="Nucleophile; methyl group acceptor" evidence="8">
    <location>
        <position position="167"/>
    </location>
</feature>
<sequence>MAKHITAGAAHTSSAGTQNEEQDERGETPHFAVYPSKFGLIRIDYKGSYITGINRVRHTDRESVSDTAMDGKRAPGCTSSSEKRCAVSDNAFKQINEYFEGKRKTFDFLIKAEGTDFQKKVWRALCDIPYGETRTYKEIAQAVGSPKACRAVGMANNRNPISFAVPCHRVIGADGSLVGYGGGLDLKHTLLQMERNNKEKS</sequence>
<feature type="compositionally biased region" description="Low complexity" evidence="9">
    <location>
        <begin position="1"/>
        <end position="17"/>
    </location>
</feature>
<evidence type="ECO:0000256" key="7">
    <source>
        <dbReference type="ARBA" id="ARBA00049348"/>
    </source>
</evidence>
<dbReference type="EC" id="2.1.1.63" evidence="8"/>
<evidence type="ECO:0000256" key="1">
    <source>
        <dbReference type="ARBA" id="ARBA00001286"/>
    </source>
</evidence>
<dbReference type="InterPro" id="IPR036217">
    <property type="entry name" value="MethylDNA_cys_MeTrfase_DNAb"/>
</dbReference>
<feature type="region of interest" description="Disordered" evidence="9">
    <location>
        <begin position="1"/>
        <end position="29"/>
    </location>
</feature>
<dbReference type="InterPro" id="IPR014048">
    <property type="entry name" value="MethylDNA_cys_MeTrfase_DNA-bd"/>
</dbReference>
<dbReference type="PANTHER" id="PTHR10815">
    <property type="entry name" value="METHYLATED-DNA--PROTEIN-CYSTEINE METHYLTRANSFERASE"/>
    <property type="match status" value="1"/>
</dbReference>
<dbReference type="SUPFAM" id="SSF53155">
    <property type="entry name" value="Methylated DNA-protein cysteine methyltransferase domain"/>
    <property type="match status" value="1"/>
</dbReference>
<keyword evidence="4 8" id="KW-0808">Transferase</keyword>
<keyword evidence="3 8" id="KW-0489">Methyltransferase</keyword>
<dbReference type="InterPro" id="IPR036631">
    <property type="entry name" value="MGMT_N_sf"/>
</dbReference>
<accession>A0ABN0NYK3</accession>
<dbReference type="Proteomes" id="UP000016649">
    <property type="component" value="Unassembled WGS sequence"/>
</dbReference>
<evidence type="ECO:0000256" key="5">
    <source>
        <dbReference type="ARBA" id="ARBA00022763"/>
    </source>
</evidence>
<comment type="catalytic activity">
    <reaction evidence="1 8">
        <text>a 4-O-methyl-thymidine in DNA + L-cysteinyl-[protein] = a thymidine in DNA + S-methyl-L-cysteinyl-[protein]</text>
        <dbReference type="Rhea" id="RHEA:53428"/>
        <dbReference type="Rhea" id="RHEA-COMP:10131"/>
        <dbReference type="Rhea" id="RHEA-COMP:10132"/>
        <dbReference type="Rhea" id="RHEA-COMP:13555"/>
        <dbReference type="Rhea" id="RHEA-COMP:13556"/>
        <dbReference type="ChEBI" id="CHEBI:29950"/>
        <dbReference type="ChEBI" id="CHEBI:82612"/>
        <dbReference type="ChEBI" id="CHEBI:137386"/>
        <dbReference type="ChEBI" id="CHEBI:137387"/>
        <dbReference type="EC" id="2.1.1.63"/>
    </reaction>
</comment>
<dbReference type="InterPro" id="IPR023546">
    <property type="entry name" value="MGMT"/>
</dbReference>
<evidence type="ECO:0000313" key="11">
    <source>
        <dbReference type="EMBL" id="ERJ93053.1"/>
    </source>
</evidence>
<dbReference type="InterPro" id="IPR036388">
    <property type="entry name" value="WH-like_DNA-bd_sf"/>
</dbReference>
<feature type="region of interest" description="Disordered" evidence="9">
    <location>
        <begin position="61"/>
        <end position="82"/>
    </location>
</feature>
<dbReference type="PROSITE" id="PS00374">
    <property type="entry name" value="MGMT"/>
    <property type="match status" value="1"/>
</dbReference>
<dbReference type="Pfam" id="PF01035">
    <property type="entry name" value="DNA_binding_1"/>
    <property type="match status" value="1"/>
</dbReference>
<keyword evidence="12" id="KW-1185">Reference proteome</keyword>
<dbReference type="Gene3D" id="3.30.160.70">
    <property type="entry name" value="Methylated DNA-protein cysteine methyltransferase domain"/>
    <property type="match status" value="1"/>
</dbReference>
<gene>
    <name evidence="11" type="ORF">HMPREF9193_01275</name>
</gene>
<reference evidence="11 12" key="1">
    <citation type="submission" date="2013-08" db="EMBL/GenBank/DDBJ databases">
        <authorList>
            <person name="Weinstock G."/>
            <person name="Sodergren E."/>
            <person name="Wylie T."/>
            <person name="Fulton L."/>
            <person name="Fulton R."/>
            <person name="Fronick C."/>
            <person name="O'Laughlin M."/>
            <person name="Godfrey J."/>
            <person name="Miner T."/>
            <person name="Herter B."/>
            <person name="Appelbaum E."/>
            <person name="Cordes M."/>
            <person name="Lek S."/>
            <person name="Wollam A."/>
            <person name="Pepin K.H."/>
            <person name="Palsikar V.B."/>
            <person name="Mitreva M."/>
            <person name="Wilson R.K."/>
        </authorList>
    </citation>
    <scope>NUCLEOTIDE SEQUENCE [LARGE SCALE GENOMIC DNA]</scope>
    <source>
        <strain evidence="11 12">ATCC 700332</strain>
    </source>
</reference>
<organism evidence="11 12">
    <name type="scientific">Treponema lecithinolyticum ATCC 700332</name>
    <dbReference type="NCBI Taxonomy" id="1321815"/>
    <lineage>
        <taxon>Bacteria</taxon>
        <taxon>Pseudomonadati</taxon>
        <taxon>Spirochaetota</taxon>
        <taxon>Spirochaetia</taxon>
        <taxon>Spirochaetales</taxon>
        <taxon>Treponemataceae</taxon>
        <taxon>Treponema</taxon>
    </lineage>
</organism>
<evidence type="ECO:0000256" key="9">
    <source>
        <dbReference type="SAM" id="MobiDB-lite"/>
    </source>
</evidence>
<comment type="function">
    <text evidence="8">Involved in the cellular defense against the biological effects of O6-methylguanine (O6-MeG) and O4-methylthymine (O4-MeT) in DNA. Repairs the methylated nucleobase in DNA by stoichiometrically transferring the methyl group to a cysteine residue in the enzyme. This is a suicide reaction: the enzyme is irreversibly inactivated.</text>
</comment>
<evidence type="ECO:0000256" key="2">
    <source>
        <dbReference type="ARBA" id="ARBA00022490"/>
    </source>
</evidence>
<keyword evidence="6 8" id="KW-0234">DNA repair</keyword>
<dbReference type="SUPFAM" id="SSF46767">
    <property type="entry name" value="Methylated DNA-protein cysteine methyltransferase, C-terminal domain"/>
    <property type="match status" value="1"/>
</dbReference>
<protein>
    <recommendedName>
        <fullName evidence="8">Methylated-DNA--protein-cysteine methyltransferase</fullName>
        <ecNumber evidence="8">2.1.1.63</ecNumber>
    </recommendedName>
    <alternativeName>
        <fullName evidence="8">6-O-methylguanine-DNA methyltransferase</fullName>
        <shortName evidence="8">MGMT</shortName>
    </alternativeName>
    <alternativeName>
        <fullName evidence="8">O-6-methylguanine-DNA-alkyltransferase</fullName>
    </alternativeName>
</protein>
<evidence type="ECO:0000256" key="3">
    <source>
        <dbReference type="ARBA" id="ARBA00022603"/>
    </source>
</evidence>
<evidence type="ECO:0000256" key="6">
    <source>
        <dbReference type="ARBA" id="ARBA00023204"/>
    </source>
</evidence>
<comment type="catalytic activity">
    <reaction evidence="7 8">
        <text>a 6-O-methyl-2'-deoxyguanosine in DNA + L-cysteinyl-[protein] = S-methyl-L-cysteinyl-[protein] + a 2'-deoxyguanosine in DNA</text>
        <dbReference type="Rhea" id="RHEA:24000"/>
        <dbReference type="Rhea" id="RHEA-COMP:10131"/>
        <dbReference type="Rhea" id="RHEA-COMP:10132"/>
        <dbReference type="Rhea" id="RHEA-COMP:11367"/>
        <dbReference type="Rhea" id="RHEA-COMP:11368"/>
        <dbReference type="ChEBI" id="CHEBI:29950"/>
        <dbReference type="ChEBI" id="CHEBI:82612"/>
        <dbReference type="ChEBI" id="CHEBI:85445"/>
        <dbReference type="ChEBI" id="CHEBI:85448"/>
        <dbReference type="EC" id="2.1.1.63"/>
    </reaction>
</comment>
<comment type="caution">
    <text evidence="11">The sequence shown here is derived from an EMBL/GenBank/DDBJ whole genome shotgun (WGS) entry which is preliminary data.</text>
</comment>
<keyword evidence="5 8" id="KW-0227">DNA damage</keyword>
<comment type="subcellular location">
    <subcellularLocation>
        <location evidence="8">Cytoplasm</location>
    </subcellularLocation>
</comment>
<feature type="domain" description="Methylated-DNA-[protein]-cysteine S-methyltransferase DNA binding" evidence="10">
    <location>
        <begin position="116"/>
        <end position="195"/>
    </location>
</feature>
<dbReference type="HAMAP" id="MF_00772">
    <property type="entry name" value="OGT"/>
    <property type="match status" value="1"/>
</dbReference>
<dbReference type="RefSeq" id="WP_021687484.1">
    <property type="nucleotide sequence ID" value="NZ_KI260567.1"/>
</dbReference>